<accession>A0A0L6W6R0</accession>
<gene>
    <name evidence="2" type="ORF">Tfer_0284</name>
</gene>
<evidence type="ECO:0000259" key="1">
    <source>
        <dbReference type="Pfam" id="PF01243"/>
    </source>
</evidence>
<dbReference type="Pfam" id="PF01243">
    <property type="entry name" value="PNPOx_N"/>
    <property type="match status" value="1"/>
</dbReference>
<dbReference type="RefSeq" id="WP_052216551.1">
    <property type="nucleotide sequence ID" value="NZ_LGTE01000001.1"/>
</dbReference>
<feature type="domain" description="Pyridoxamine 5'-phosphate oxidase N-terminal" evidence="1">
    <location>
        <begin position="15"/>
        <end position="101"/>
    </location>
</feature>
<dbReference type="Proteomes" id="UP000037175">
    <property type="component" value="Unassembled WGS sequence"/>
</dbReference>
<dbReference type="EMBL" id="LGTE01000001">
    <property type="protein sequence ID" value="KNZ71205.1"/>
    <property type="molecule type" value="Genomic_DNA"/>
</dbReference>
<comment type="caution">
    <text evidence="2">The sequence shown here is derived from an EMBL/GenBank/DDBJ whole genome shotgun (WGS) entry which is preliminary data.</text>
</comment>
<keyword evidence="3" id="KW-1185">Reference proteome</keyword>
<protein>
    <submittedName>
        <fullName evidence="2">Pyridoxamine 5'-phosphate oxidase-related FMN-binding protein</fullName>
    </submittedName>
</protein>
<evidence type="ECO:0000313" key="3">
    <source>
        <dbReference type="Proteomes" id="UP000037175"/>
    </source>
</evidence>
<evidence type="ECO:0000313" key="2">
    <source>
        <dbReference type="EMBL" id="KNZ71205.1"/>
    </source>
</evidence>
<reference evidence="3" key="1">
    <citation type="submission" date="2015-07" db="EMBL/GenBank/DDBJ databases">
        <title>Complete Genome of Thermincola ferriacetica strain Z-0001T.</title>
        <authorList>
            <person name="Lusk B."/>
            <person name="Badalamenti J.P."/>
            <person name="Parameswaran P."/>
            <person name="Bond D.R."/>
            <person name="Torres C.I."/>
        </authorList>
    </citation>
    <scope>NUCLEOTIDE SEQUENCE [LARGE SCALE GENOMIC DNA]</scope>
    <source>
        <strain evidence="3">Z-0001</strain>
    </source>
</reference>
<dbReference type="SUPFAM" id="SSF50475">
    <property type="entry name" value="FMN-binding split barrel"/>
    <property type="match status" value="1"/>
</dbReference>
<organism evidence="2 3">
    <name type="scientific">Thermincola ferriacetica</name>
    <dbReference type="NCBI Taxonomy" id="281456"/>
    <lineage>
        <taxon>Bacteria</taxon>
        <taxon>Bacillati</taxon>
        <taxon>Bacillota</taxon>
        <taxon>Clostridia</taxon>
        <taxon>Eubacteriales</taxon>
        <taxon>Thermincolaceae</taxon>
        <taxon>Thermincola</taxon>
    </lineage>
</organism>
<proteinExistence type="predicted"/>
<dbReference type="Gene3D" id="2.30.110.10">
    <property type="entry name" value="Electron Transport, Fmn-binding Protein, Chain A"/>
    <property type="match status" value="1"/>
</dbReference>
<sequence length="148" mass="16372">MSKIIGDSLPPELFELFKQEATTVIVSTISEDGYPHALPVHLLTAKDNKTVRMALMKGHQTTQNIKINGKAFITVLEGPDIALGIKGTARIVREPMEGNAAMVMVEFNVEEVKSDTTPTVVVVQGVRTLHRSAKTAQFFRTMFDELKF</sequence>
<name>A0A0L6W6R0_9FIRM</name>
<dbReference type="InterPro" id="IPR011576">
    <property type="entry name" value="Pyridox_Oxase_N"/>
</dbReference>
<dbReference type="AlphaFoldDB" id="A0A0L6W6R0"/>
<dbReference type="InterPro" id="IPR012349">
    <property type="entry name" value="Split_barrel_FMN-bd"/>
</dbReference>